<organism evidence="1 2">
    <name type="scientific">Rhizobium fredii</name>
    <name type="common">Sinorhizobium fredii</name>
    <dbReference type="NCBI Taxonomy" id="380"/>
    <lineage>
        <taxon>Bacteria</taxon>
        <taxon>Pseudomonadati</taxon>
        <taxon>Pseudomonadota</taxon>
        <taxon>Alphaproteobacteria</taxon>
        <taxon>Hyphomicrobiales</taxon>
        <taxon>Rhizobiaceae</taxon>
        <taxon>Sinorhizobium/Ensifer group</taxon>
        <taxon>Sinorhizobium</taxon>
    </lineage>
</organism>
<dbReference type="AlphaFoldDB" id="A0A2L0H424"/>
<dbReference type="EMBL" id="CP024307">
    <property type="protein sequence ID" value="AUX76235.1"/>
    <property type="molecule type" value="Genomic_DNA"/>
</dbReference>
<proteinExistence type="predicted"/>
<evidence type="ECO:0000313" key="1">
    <source>
        <dbReference type="EMBL" id="AUX76235.1"/>
    </source>
</evidence>
<reference evidence="1 2" key="1">
    <citation type="submission" date="2017-10" db="EMBL/GenBank/DDBJ databases">
        <title>Analysis of the genome sequences of Rhizobium populations associated to common bean (phaseolus vulgaris).</title>
        <authorList>
            <person name="Bustos P."/>
            <person name="Santamaria R.I."/>
            <person name="Miranda-Sanchez F."/>
            <person name="Perez-Carrascal O."/>
            <person name="Juarez S."/>
            <person name="Lozano L."/>
            <person name="Martinez-Flores I."/>
            <person name="Vinuesa P."/>
            <person name="Martinez-Romero E."/>
            <person name="Cevallos M.A."/>
            <person name="Romero D."/>
            <person name="Davila G."/>
            <person name="Gonzalez V."/>
        </authorList>
    </citation>
    <scope>NUCLEOTIDE SEQUENCE [LARGE SCALE GENOMIC DNA]</scope>
    <source>
        <strain evidence="1 2">NXT3</strain>
    </source>
</reference>
<evidence type="ECO:0000313" key="2">
    <source>
        <dbReference type="Proteomes" id="UP000239340"/>
    </source>
</evidence>
<dbReference type="Proteomes" id="UP000239340">
    <property type="component" value="Chromosome"/>
</dbReference>
<accession>A0A2L0H424</accession>
<name>A0A2L0H424_RHIFR</name>
<protein>
    <submittedName>
        <fullName evidence="1">Uncharacterized protein</fullName>
    </submittedName>
</protein>
<gene>
    <name evidence="1" type="ORF">NXT3_CH01660</name>
</gene>
<dbReference type="RefSeq" id="WP_104839108.1">
    <property type="nucleotide sequence ID" value="NZ_CP024307.1"/>
</dbReference>
<sequence length="99" mass="11253">MTTDLDLLPKGWRAMAQELLEKARKQFGGIVFTNISANPGGWLTVDFDKHSVGVEHNWRALKFCEGYSSMSWHICSECGSHRAEQRPGYVFAICEECRD</sequence>